<dbReference type="InterPro" id="IPR014012">
    <property type="entry name" value="HSA_dom"/>
</dbReference>
<dbReference type="GO" id="GO:0003682">
    <property type="term" value="F:chromatin binding"/>
    <property type="evidence" value="ECO:0007669"/>
    <property type="project" value="TreeGrafter"/>
</dbReference>
<dbReference type="PANTHER" id="PTHR46459">
    <property type="entry name" value="E1A-BINDING PROTEIN P400-RELATED"/>
    <property type="match status" value="1"/>
</dbReference>
<dbReference type="Proteomes" id="UP000560066">
    <property type="component" value="Unassembled WGS sequence"/>
</dbReference>
<comment type="caution">
    <text evidence="5">The sequence shown here is derived from an EMBL/GenBank/DDBJ whole genome shotgun (WGS) entry which is preliminary data.</text>
</comment>
<dbReference type="OrthoDB" id="9214198at2759"/>
<evidence type="ECO:0000313" key="6">
    <source>
        <dbReference type="Proteomes" id="UP000560066"/>
    </source>
</evidence>
<evidence type="ECO:0000259" key="4">
    <source>
        <dbReference type="PROSITE" id="PS51204"/>
    </source>
</evidence>
<protein>
    <submittedName>
        <fullName evidence="5">EP400 protein</fullName>
    </submittedName>
</protein>
<feature type="non-terminal residue" evidence="5">
    <location>
        <position position="135"/>
    </location>
</feature>
<dbReference type="EMBL" id="VYZS01014619">
    <property type="protein sequence ID" value="NXS07045.1"/>
    <property type="molecule type" value="Genomic_DNA"/>
</dbReference>
<name>A0A7L2REB4_9PASS</name>
<keyword evidence="2" id="KW-0539">Nucleus</keyword>
<dbReference type="GO" id="GO:0000812">
    <property type="term" value="C:Swr1 complex"/>
    <property type="evidence" value="ECO:0007669"/>
    <property type="project" value="TreeGrafter"/>
</dbReference>
<evidence type="ECO:0000256" key="2">
    <source>
        <dbReference type="ARBA" id="ARBA00023242"/>
    </source>
</evidence>
<feature type="domain" description="HSA" evidence="4">
    <location>
        <begin position="88"/>
        <end position="135"/>
    </location>
</feature>
<evidence type="ECO:0000313" key="5">
    <source>
        <dbReference type="EMBL" id="NXS07045.1"/>
    </source>
</evidence>
<keyword evidence="6" id="KW-1185">Reference proteome</keyword>
<feature type="non-terminal residue" evidence="5">
    <location>
        <position position="1"/>
    </location>
</feature>
<dbReference type="AlphaFoldDB" id="A0A7L2REB4"/>
<dbReference type="GO" id="GO:0006281">
    <property type="term" value="P:DNA repair"/>
    <property type="evidence" value="ECO:0007669"/>
    <property type="project" value="TreeGrafter"/>
</dbReference>
<feature type="compositionally biased region" description="Low complexity" evidence="3">
    <location>
        <begin position="1"/>
        <end position="12"/>
    </location>
</feature>
<gene>
    <name evidence="5" type="primary">Ep400_0</name>
    <name evidence="5" type="ORF">NEOCOR_R09709</name>
</gene>
<proteinExistence type="predicted"/>
<organism evidence="5 6">
    <name type="scientific">Neodrepanis coruscans</name>
    <name type="common">wattled asity</name>
    <dbReference type="NCBI Taxonomy" id="254563"/>
    <lineage>
        <taxon>Eukaryota</taxon>
        <taxon>Metazoa</taxon>
        <taxon>Chordata</taxon>
        <taxon>Craniata</taxon>
        <taxon>Vertebrata</taxon>
        <taxon>Euteleostomi</taxon>
        <taxon>Archelosauria</taxon>
        <taxon>Archosauria</taxon>
        <taxon>Dinosauria</taxon>
        <taxon>Saurischia</taxon>
        <taxon>Theropoda</taxon>
        <taxon>Coelurosauria</taxon>
        <taxon>Aves</taxon>
        <taxon>Neognathae</taxon>
        <taxon>Neoaves</taxon>
        <taxon>Telluraves</taxon>
        <taxon>Australaves</taxon>
        <taxon>Passeriformes</taxon>
        <taxon>Philepittidae</taxon>
        <taxon>Neodrepanis</taxon>
    </lineage>
</organism>
<feature type="region of interest" description="Disordered" evidence="3">
    <location>
        <begin position="1"/>
        <end position="43"/>
    </location>
</feature>
<reference evidence="5 6" key="1">
    <citation type="submission" date="2019-09" db="EMBL/GenBank/DDBJ databases">
        <title>Bird 10,000 Genomes (B10K) Project - Family phase.</title>
        <authorList>
            <person name="Zhang G."/>
        </authorList>
    </citation>
    <scope>NUCLEOTIDE SEQUENCE [LARGE SCALE GENOMIC DNA]</scope>
    <source>
        <strain evidence="5">B10K-DU-002-79</strain>
    </source>
</reference>
<evidence type="ECO:0000256" key="3">
    <source>
        <dbReference type="SAM" id="MobiDB-lite"/>
    </source>
</evidence>
<dbReference type="PROSITE" id="PS51204">
    <property type="entry name" value="HSA"/>
    <property type="match status" value="1"/>
</dbReference>
<accession>A0A7L2REB4</accession>
<dbReference type="GO" id="GO:0035267">
    <property type="term" value="C:NuA4 histone acetyltransferase complex"/>
    <property type="evidence" value="ECO:0007669"/>
    <property type="project" value="TreeGrafter"/>
</dbReference>
<dbReference type="Pfam" id="PF07529">
    <property type="entry name" value="HSA"/>
    <property type="match status" value="1"/>
</dbReference>
<dbReference type="PANTHER" id="PTHR46459:SF1">
    <property type="entry name" value="E1A-BINDING PROTEIN P400"/>
    <property type="match status" value="1"/>
</dbReference>
<evidence type="ECO:0000256" key="1">
    <source>
        <dbReference type="ARBA" id="ARBA00004123"/>
    </source>
</evidence>
<sequence length="135" mass="15771">MPPVPQVAQQISQEEEQQQNGPHLSGLHNSLPAPHRRKPVFLQQEQPAGWDKKYLVVVPAPVPSQQENEILQRITALRKEGLWSLKCLPKLHEAPRHKSHHDYLLEEMQWKATDFVQERRWKIVTAKRVNVNLIF</sequence>
<comment type="subcellular location">
    <subcellularLocation>
        <location evidence="1">Nucleus</location>
    </subcellularLocation>
</comment>